<accession>A0A484Q3Y2</accession>
<evidence type="ECO:0000256" key="1">
    <source>
        <dbReference type="ARBA" id="ARBA00010641"/>
    </source>
</evidence>
<evidence type="ECO:0000313" key="9">
    <source>
        <dbReference type="EMBL" id="VFR32241.1"/>
    </source>
</evidence>
<keyword evidence="3" id="KW-0731">Sigma factor</keyword>
<dbReference type="Gene3D" id="1.10.1740.10">
    <property type="match status" value="1"/>
</dbReference>
<feature type="compositionally biased region" description="Low complexity" evidence="6">
    <location>
        <begin position="17"/>
        <end position="30"/>
    </location>
</feature>
<dbReference type="InterPro" id="IPR036388">
    <property type="entry name" value="WH-like_DNA-bd_sf"/>
</dbReference>
<dbReference type="InterPro" id="IPR039425">
    <property type="entry name" value="RNA_pol_sigma-70-like"/>
</dbReference>
<dbReference type="EMBL" id="CAADIJ010000003">
    <property type="protein sequence ID" value="VFR63414.1"/>
    <property type="molecule type" value="Genomic_DNA"/>
</dbReference>
<evidence type="ECO:0000256" key="5">
    <source>
        <dbReference type="ARBA" id="ARBA00023163"/>
    </source>
</evidence>
<dbReference type="PANTHER" id="PTHR43133">
    <property type="entry name" value="RNA POLYMERASE ECF-TYPE SIGMA FACTO"/>
    <property type="match status" value="1"/>
</dbReference>
<dbReference type="PROSITE" id="PS01063">
    <property type="entry name" value="SIGMA70_ECF"/>
    <property type="match status" value="1"/>
</dbReference>
<name>A0A484Q3Y2_9ZZZZ</name>
<dbReference type="AlphaFoldDB" id="A0A484Q3Y2"/>
<feature type="domain" description="RNA polymerase sigma-70 region 2" evidence="7">
    <location>
        <begin position="60"/>
        <end position="122"/>
    </location>
</feature>
<proteinExistence type="inferred from homology"/>
<dbReference type="SUPFAM" id="SSF88946">
    <property type="entry name" value="Sigma2 domain of RNA polymerase sigma factors"/>
    <property type="match status" value="1"/>
</dbReference>
<dbReference type="GO" id="GO:0006352">
    <property type="term" value="P:DNA-templated transcription initiation"/>
    <property type="evidence" value="ECO:0007669"/>
    <property type="project" value="InterPro"/>
</dbReference>
<dbReference type="PANTHER" id="PTHR43133:SF25">
    <property type="entry name" value="RNA POLYMERASE SIGMA FACTOR RFAY-RELATED"/>
    <property type="match status" value="1"/>
</dbReference>
<dbReference type="SUPFAM" id="SSF88659">
    <property type="entry name" value="Sigma3 and sigma4 domains of RNA polymerase sigma factors"/>
    <property type="match status" value="1"/>
</dbReference>
<reference evidence="9" key="1">
    <citation type="submission" date="2019-03" db="EMBL/GenBank/DDBJ databases">
        <authorList>
            <person name="Danneels B."/>
        </authorList>
    </citation>
    <scope>NUCLEOTIDE SEQUENCE</scope>
</reference>
<dbReference type="InterPro" id="IPR013249">
    <property type="entry name" value="RNA_pol_sigma70_r4_t2"/>
</dbReference>
<dbReference type="GO" id="GO:0003677">
    <property type="term" value="F:DNA binding"/>
    <property type="evidence" value="ECO:0007669"/>
    <property type="project" value="UniProtKB-KW"/>
</dbReference>
<keyword evidence="2" id="KW-0805">Transcription regulation</keyword>
<dbReference type="Gene3D" id="1.10.10.10">
    <property type="entry name" value="Winged helix-like DNA-binding domain superfamily/Winged helix DNA-binding domain"/>
    <property type="match status" value="1"/>
</dbReference>
<dbReference type="GO" id="GO:0016987">
    <property type="term" value="F:sigma factor activity"/>
    <property type="evidence" value="ECO:0007669"/>
    <property type="project" value="UniProtKB-KW"/>
</dbReference>
<evidence type="ECO:0000256" key="3">
    <source>
        <dbReference type="ARBA" id="ARBA00023082"/>
    </source>
</evidence>
<dbReference type="EMBL" id="CAADIC010000015">
    <property type="protein sequence ID" value="VFR32241.1"/>
    <property type="molecule type" value="Genomic_DNA"/>
</dbReference>
<dbReference type="EMBL" id="CAADIL010000017">
    <property type="protein sequence ID" value="VFR73120.1"/>
    <property type="molecule type" value="Genomic_DNA"/>
</dbReference>
<keyword evidence="4" id="KW-0238">DNA-binding</keyword>
<dbReference type="InterPro" id="IPR000838">
    <property type="entry name" value="RNA_pol_sigma70_ECF_CS"/>
</dbReference>
<organism evidence="9">
    <name type="scientific">plant metagenome</name>
    <dbReference type="NCBI Taxonomy" id="1297885"/>
    <lineage>
        <taxon>unclassified sequences</taxon>
        <taxon>metagenomes</taxon>
        <taxon>organismal metagenomes</taxon>
    </lineage>
</organism>
<evidence type="ECO:0000256" key="2">
    <source>
        <dbReference type="ARBA" id="ARBA00023015"/>
    </source>
</evidence>
<evidence type="ECO:0000259" key="7">
    <source>
        <dbReference type="Pfam" id="PF04542"/>
    </source>
</evidence>
<sequence length="221" mass="24289">MRKTCQPTPLARRRAHAGATAGATAGGSPAAAGLMRAGTQDIRVEPWETAESIYDLLPETLPALSRFALRMTGHPHDAEDLVQRTCVRALECGHQLRPGSSARSWLYAIMYSLWMNELRARQTHGGEHAPWDDALAAPCDHGPDTELQYRQTVEMLERLPEQQRAVLRLVAMEGFGYKEAAQRLQLPIGTVTSRLARARAAIDRMLGANGLETPATRRAAD</sequence>
<dbReference type="Pfam" id="PF08281">
    <property type="entry name" value="Sigma70_r4_2"/>
    <property type="match status" value="1"/>
</dbReference>
<dbReference type="CDD" id="cd06171">
    <property type="entry name" value="Sigma70_r4"/>
    <property type="match status" value="1"/>
</dbReference>
<dbReference type="InterPro" id="IPR013325">
    <property type="entry name" value="RNA_pol_sigma_r2"/>
</dbReference>
<evidence type="ECO:0000313" key="11">
    <source>
        <dbReference type="EMBL" id="VFR73120.1"/>
    </source>
</evidence>
<dbReference type="InterPro" id="IPR007627">
    <property type="entry name" value="RNA_pol_sigma70_r2"/>
</dbReference>
<feature type="domain" description="RNA polymerase sigma factor 70 region 4 type 2" evidence="8">
    <location>
        <begin position="152"/>
        <end position="201"/>
    </location>
</feature>
<dbReference type="Pfam" id="PF04542">
    <property type="entry name" value="Sigma70_r2"/>
    <property type="match status" value="1"/>
</dbReference>
<comment type="similarity">
    <text evidence="1">Belongs to the sigma-70 factor family. ECF subfamily.</text>
</comment>
<keyword evidence="5" id="KW-0804">Transcription</keyword>
<dbReference type="InterPro" id="IPR014284">
    <property type="entry name" value="RNA_pol_sigma-70_dom"/>
</dbReference>
<gene>
    <name evidence="9" type="ORF">ANDA3_0620</name>
    <name evidence="11" type="ORF">DAR2_0491</name>
    <name evidence="10" type="ORF">DAR3_0487</name>
</gene>
<evidence type="ECO:0000256" key="4">
    <source>
        <dbReference type="ARBA" id="ARBA00023125"/>
    </source>
</evidence>
<feature type="region of interest" description="Disordered" evidence="6">
    <location>
        <begin position="1"/>
        <end position="30"/>
    </location>
</feature>
<evidence type="ECO:0000313" key="10">
    <source>
        <dbReference type="EMBL" id="VFR63414.1"/>
    </source>
</evidence>
<protein>
    <submittedName>
        <fullName evidence="9">RNA polymerase sigma-54 factor RpoN</fullName>
    </submittedName>
</protein>
<evidence type="ECO:0000259" key="8">
    <source>
        <dbReference type="Pfam" id="PF08281"/>
    </source>
</evidence>
<dbReference type="NCBIfam" id="TIGR02937">
    <property type="entry name" value="sigma70-ECF"/>
    <property type="match status" value="1"/>
</dbReference>
<dbReference type="InterPro" id="IPR013324">
    <property type="entry name" value="RNA_pol_sigma_r3/r4-like"/>
</dbReference>
<evidence type="ECO:0000256" key="6">
    <source>
        <dbReference type="SAM" id="MobiDB-lite"/>
    </source>
</evidence>